<dbReference type="HOGENOM" id="CLU_018643_0_0_1"/>
<dbReference type="Proteomes" id="UP000008281">
    <property type="component" value="Unassembled WGS sequence"/>
</dbReference>
<feature type="region of interest" description="Disordered" evidence="2">
    <location>
        <begin position="840"/>
        <end position="885"/>
    </location>
</feature>
<evidence type="ECO:0000313" key="4">
    <source>
        <dbReference type="EMBL" id="EFO86497.1"/>
    </source>
</evidence>
<dbReference type="InterPro" id="IPR021109">
    <property type="entry name" value="Peptidase_aspartic_dom_sf"/>
</dbReference>
<dbReference type="Pfam" id="PF13975">
    <property type="entry name" value="gag-asp_proteas"/>
    <property type="match status" value="1"/>
</dbReference>
<dbReference type="InterPro" id="IPR001878">
    <property type="entry name" value="Znf_CCHC"/>
</dbReference>
<dbReference type="GO" id="GO:0019899">
    <property type="term" value="F:enzyme binding"/>
    <property type="evidence" value="ECO:0007669"/>
    <property type="project" value="UniProtKB-ARBA"/>
</dbReference>
<keyword evidence="5" id="KW-1185">Reference proteome</keyword>
<dbReference type="SUPFAM" id="SSF50630">
    <property type="entry name" value="Acid proteases"/>
    <property type="match status" value="1"/>
</dbReference>
<evidence type="ECO:0000259" key="3">
    <source>
        <dbReference type="PROSITE" id="PS50158"/>
    </source>
</evidence>
<dbReference type="Pfam" id="PF03732">
    <property type="entry name" value="Retrotrans_gag"/>
    <property type="match status" value="1"/>
</dbReference>
<evidence type="ECO:0000313" key="5">
    <source>
        <dbReference type="Proteomes" id="UP000008281"/>
    </source>
</evidence>
<dbReference type="InterPro" id="IPR005162">
    <property type="entry name" value="Retrotrans_gag_dom"/>
</dbReference>
<dbReference type="PANTHER" id="PTHR33223:SF6">
    <property type="entry name" value="CCHC-TYPE DOMAIN-CONTAINING PROTEIN"/>
    <property type="match status" value="1"/>
</dbReference>
<organism evidence="5">
    <name type="scientific">Caenorhabditis remanei</name>
    <name type="common">Caenorhabditis vulgaris</name>
    <dbReference type="NCBI Taxonomy" id="31234"/>
    <lineage>
        <taxon>Eukaryota</taxon>
        <taxon>Metazoa</taxon>
        <taxon>Ecdysozoa</taxon>
        <taxon>Nematoda</taxon>
        <taxon>Chromadorea</taxon>
        <taxon>Rhabditida</taxon>
        <taxon>Rhabditina</taxon>
        <taxon>Rhabditomorpha</taxon>
        <taxon>Rhabditoidea</taxon>
        <taxon>Rhabditidae</taxon>
        <taxon>Peloderinae</taxon>
        <taxon>Caenorhabditis</taxon>
    </lineage>
</organism>
<feature type="domain" description="CCHC-type" evidence="3">
    <location>
        <begin position="494"/>
        <end position="509"/>
    </location>
</feature>
<evidence type="ECO:0000256" key="2">
    <source>
        <dbReference type="SAM" id="MobiDB-lite"/>
    </source>
</evidence>
<dbReference type="Gene3D" id="4.10.60.10">
    <property type="entry name" value="Zinc finger, CCHC-type"/>
    <property type="match status" value="1"/>
</dbReference>
<keyword evidence="1" id="KW-0862">Zinc</keyword>
<dbReference type="GO" id="GO:0003676">
    <property type="term" value="F:nucleic acid binding"/>
    <property type="evidence" value="ECO:0007669"/>
    <property type="project" value="InterPro"/>
</dbReference>
<dbReference type="PROSITE" id="PS50158">
    <property type="entry name" value="ZF_CCHC"/>
    <property type="match status" value="1"/>
</dbReference>
<feature type="compositionally biased region" description="Basic and acidic residues" evidence="2">
    <location>
        <begin position="851"/>
        <end position="860"/>
    </location>
</feature>
<dbReference type="PANTHER" id="PTHR33223">
    <property type="entry name" value="CCHC-TYPE DOMAIN-CONTAINING PROTEIN"/>
    <property type="match status" value="1"/>
</dbReference>
<proteinExistence type="predicted"/>
<dbReference type="GO" id="GO:0008270">
    <property type="term" value="F:zinc ion binding"/>
    <property type="evidence" value="ECO:0007669"/>
    <property type="project" value="UniProtKB-KW"/>
</dbReference>
<dbReference type="AlphaFoldDB" id="E3N4T9"/>
<dbReference type="Gene3D" id="2.40.70.10">
    <property type="entry name" value="Acid Proteases"/>
    <property type="match status" value="1"/>
</dbReference>
<dbReference type="SUPFAM" id="SSF57756">
    <property type="entry name" value="Retrovirus zinc finger-like domains"/>
    <property type="match status" value="1"/>
</dbReference>
<dbReference type="InParanoid" id="E3N4T9"/>
<dbReference type="EMBL" id="DS268528">
    <property type="protein sequence ID" value="EFO86497.1"/>
    <property type="molecule type" value="Genomic_DNA"/>
</dbReference>
<dbReference type="CDD" id="cd00303">
    <property type="entry name" value="retropepsin_like"/>
    <property type="match status" value="1"/>
</dbReference>
<sequence>MVARPTRFIGVEVYSLVHRNFILPAPAIRLVPDNRRTPMVIRHQVSFGGGTTSVRRRSFAEVVIGASRPQFRAFSGDAKRTGDPMQFNATTSVSSEEMPIREEASAVIVPIREESIALVSSIREGSSVLVSTIREESDVLVREGSDNWHSPICEESCEMDPWHRDESRGLDTPYSINTEVRSSVSSGIGKQVSPVVTATICEGSDTDAVASDNVKGCYENILTELCSNSETHPRVMTISLVDDAVIVSKQEAESDHVTSSGNEDRKQCSHMHSTPHVMMISLEDDVRLSRYSGSDNEDLAEFVRSFEDKFAITGKDDNVKGKFFLAYLKEDARDTVQEVLDNNKNATFDQLVESLKKRFMNPALNDRFKQQLRSRTKRAGETVEEFYRGVTRLVKRIHSSTSSAVAKDAILDQFLYGLDDNIMKMHVKLSKPKTPQDALETALSVEGVMTMPKHTDVLSIPRVLAATAEKVTSRDNSLRESDDVRKSSVGSQQCYYCQDEGHYAWQCPEKARRHHQPGSSRAQIGCIHVNARVDELQQALRANEVLQQRRDRLTDQEHEGNFRSECYTIQCRNENAQKGPSCNAEYKDFGAPASIISASIPIEANDYACLALVDTGAAITLTSGVMCSRLGLPEPEAPLKKTVIGIGNASVKIAGSRVITFTIGSYRINHRVHITAEPLGDYDFLLGIDLLSRLPNIGFDFREAKMSIGKDVLPLGERSKCQECQRRSLENRTLKDQKSSWSEEAHEGTYTDFVIVDSWAEEMESSQVQEAVESKPSKLTKRPKLQSTPKRKGTCHYWGRTSAPVTLSWPRRSKLSGNKLKSCSCRIESSFLNVLPHANTHTRAAPQQSTEVEKTEVEVEKTEEEQNVTSSSHCDQEQKDRQSSM</sequence>
<feature type="compositionally biased region" description="Polar residues" evidence="2">
    <location>
        <begin position="840"/>
        <end position="849"/>
    </location>
</feature>
<dbReference type="OrthoDB" id="5819653at2759"/>
<protein>
    <recommendedName>
        <fullName evidence="3">CCHC-type domain-containing protein</fullName>
    </recommendedName>
</protein>
<dbReference type="SMART" id="SM00343">
    <property type="entry name" value="ZnF_C2HC"/>
    <property type="match status" value="1"/>
</dbReference>
<gene>
    <name evidence="4" type="ORF">CRE_02577</name>
</gene>
<dbReference type="GO" id="GO:0005737">
    <property type="term" value="C:cytoplasm"/>
    <property type="evidence" value="ECO:0007669"/>
    <property type="project" value="UniProtKB-ARBA"/>
</dbReference>
<dbReference type="InterPro" id="IPR036875">
    <property type="entry name" value="Znf_CCHC_sf"/>
</dbReference>
<dbReference type="STRING" id="31234.E3N4T9"/>
<reference evidence="4" key="1">
    <citation type="submission" date="2007-07" db="EMBL/GenBank/DDBJ databases">
        <title>PCAP assembly of the Caenorhabditis remanei genome.</title>
        <authorList>
            <consortium name="The Caenorhabditis remanei Sequencing Consortium"/>
            <person name="Wilson R.K."/>
        </authorList>
    </citation>
    <scope>NUCLEOTIDE SEQUENCE [LARGE SCALE GENOMIC DNA]</scope>
    <source>
        <strain evidence="4">PB4641</strain>
    </source>
</reference>
<evidence type="ECO:0000256" key="1">
    <source>
        <dbReference type="PROSITE-ProRule" id="PRU00047"/>
    </source>
</evidence>
<feature type="compositionally biased region" description="Basic and acidic residues" evidence="2">
    <location>
        <begin position="874"/>
        <end position="885"/>
    </location>
</feature>
<name>E3N4T9_CAERE</name>
<accession>E3N4T9</accession>
<dbReference type="OMA" id="RSECYTI"/>
<keyword evidence="1" id="KW-0479">Metal-binding</keyword>
<keyword evidence="1" id="KW-0863">Zinc-finger</keyword>
<feature type="region of interest" description="Disordered" evidence="2">
    <location>
        <begin position="768"/>
        <end position="797"/>
    </location>
</feature>
<feature type="compositionally biased region" description="Basic residues" evidence="2">
    <location>
        <begin position="778"/>
        <end position="794"/>
    </location>
</feature>